<evidence type="ECO:0000256" key="3">
    <source>
        <dbReference type="ARBA" id="ARBA00022759"/>
    </source>
</evidence>
<evidence type="ECO:0000313" key="8">
    <source>
        <dbReference type="EMBL" id="CDI40750.1"/>
    </source>
</evidence>
<evidence type="ECO:0000256" key="1">
    <source>
        <dbReference type="ARBA" id="ARBA00001968"/>
    </source>
</evidence>
<dbReference type="KEGG" id="tae:TepiRe1_1586"/>
<feature type="domain" description="Endoribonuclease YicC-like N-terminal" evidence="6">
    <location>
        <begin position="2"/>
        <end position="153"/>
    </location>
</feature>
<dbReference type="Proteomes" id="UP000010802">
    <property type="component" value="Chromosome"/>
</dbReference>
<keyword evidence="9" id="KW-1185">Reference proteome</keyword>
<evidence type="ECO:0000256" key="4">
    <source>
        <dbReference type="ARBA" id="ARBA00022801"/>
    </source>
</evidence>
<organism evidence="8 9">
    <name type="scientific">Tepidanaerobacter acetatoxydans (strain DSM 21804 / JCM 16047 / Re1)</name>
    <dbReference type="NCBI Taxonomy" id="1209989"/>
    <lineage>
        <taxon>Bacteria</taxon>
        <taxon>Bacillati</taxon>
        <taxon>Bacillota</taxon>
        <taxon>Clostridia</taxon>
        <taxon>Thermosediminibacterales</taxon>
        <taxon>Tepidanaerobacteraceae</taxon>
        <taxon>Tepidanaerobacter</taxon>
    </lineage>
</organism>
<proteinExistence type="inferred from homology"/>
<accession>F4LVN4</accession>
<dbReference type="eggNOG" id="COG1561">
    <property type="taxonomic scope" value="Bacteria"/>
</dbReference>
<protein>
    <recommendedName>
        <fullName evidence="10">YicC-like domain-containing protein</fullName>
    </recommendedName>
</protein>
<evidence type="ECO:0000256" key="2">
    <source>
        <dbReference type="ARBA" id="ARBA00022722"/>
    </source>
</evidence>
<dbReference type="InterPro" id="IPR013551">
    <property type="entry name" value="YicC-like_C"/>
</dbReference>
<keyword evidence="3" id="KW-0255">Endonuclease</keyword>
<dbReference type="GO" id="GO:0004521">
    <property type="term" value="F:RNA endonuclease activity"/>
    <property type="evidence" value="ECO:0007669"/>
    <property type="project" value="InterPro"/>
</dbReference>
<name>F4LVN4_TEPAE</name>
<evidence type="ECO:0000313" key="9">
    <source>
        <dbReference type="Proteomes" id="UP000010802"/>
    </source>
</evidence>
<reference evidence="9" key="1">
    <citation type="journal article" date="2013" name="Genome Announc.">
        <title>First genome sequence of a syntrophic acetate-oxidizing bacterium, Tepidanaerobacter acetatoxydans strain Re1.</title>
        <authorList>
            <person name="Manzoor S."/>
            <person name="Bongcam-Rudloff E."/>
            <person name="Schnurer A."/>
            <person name="Muller B."/>
        </authorList>
    </citation>
    <scope>NUCLEOTIDE SEQUENCE [LARGE SCALE GENOMIC DNA]</scope>
    <source>
        <strain evidence="9">Re1</strain>
    </source>
</reference>
<comment type="cofactor">
    <cofactor evidence="1">
        <name>a divalent metal cation</name>
        <dbReference type="ChEBI" id="CHEBI:60240"/>
    </cofactor>
</comment>
<dbReference type="RefSeq" id="WP_013778543.1">
    <property type="nucleotide sequence ID" value="NC_015519.1"/>
</dbReference>
<dbReference type="Pfam" id="PF03755">
    <property type="entry name" value="YicC-like_N"/>
    <property type="match status" value="1"/>
</dbReference>
<dbReference type="HOGENOM" id="CLU_076609_1_0_9"/>
<gene>
    <name evidence="8" type="ordered locus">TEPIRE1_1586</name>
</gene>
<dbReference type="GO" id="GO:0016787">
    <property type="term" value="F:hydrolase activity"/>
    <property type="evidence" value="ECO:0007669"/>
    <property type="project" value="UniProtKB-KW"/>
</dbReference>
<keyword evidence="2" id="KW-0540">Nuclease</keyword>
<evidence type="ECO:0000259" key="6">
    <source>
        <dbReference type="Pfam" id="PF03755"/>
    </source>
</evidence>
<dbReference type="PANTHER" id="PTHR30636">
    <property type="entry name" value="UPF0701 PROTEIN YICC"/>
    <property type="match status" value="1"/>
</dbReference>
<dbReference type="EMBL" id="HF563609">
    <property type="protein sequence ID" value="CDI40750.1"/>
    <property type="molecule type" value="Genomic_DNA"/>
</dbReference>
<comment type="similarity">
    <text evidence="5">Belongs to the YicC/YloC family.</text>
</comment>
<keyword evidence="4" id="KW-0378">Hydrolase</keyword>
<evidence type="ECO:0008006" key="10">
    <source>
        <dbReference type="Google" id="ProtNLM"/>
    </source>
</evidence>
<dbReference type="InterPro" id="IPR013527">
    <property type="entry name" value="YicC-like_N"/>
</dbReference>
<feature type="domain" description="Endoribonuclease YicC-like C-terminal" evidence="7">
    <location>
        <begin position="171"/>
        <end position="290"/>
    </location>
</feature>
<evidence type="ECO:0000256" key="5">
    <source>
        <dbReference type="ARBA" id="ARBA00035648"/>
    </source>
</evidence>
<dbReference type="InterPro" id="IPR005229">
    <property type="entry name" value="YicC/YloC-like"/>
</dbReference>
<dbReference type="KEGG" id="tep:TepRe1_1474"/>
<dbReference type="AlphaFoldDB" id="F4LVN4"/>
<dbReference type="NCBIfam" id="TIGR00255">
    <property type="entry name" value="YicC/YloC family endoribonuclease"/>
    <property type="match status" value="1"/>
</dbReference>
<dbReference type="PANTHER" id="PTHR30636:SF3">
    <property type="entry name" value="UPF0701 PROTEIN YICC"/>
    <property type="match status" value="1"/>
</dbReference>
<sequence>MIKSMTGYGRGENIGKYHWIVEIRSVNHRFLDIFVRLPKPWLFLEEKIKNYIKGKIVRGRVDVFINLYNENVPVNIKIDKILVNNYYKKLIELKDEIGFEGPISLSLLSLMPNIFNVEEELPTEQELWGTLVPSIDDALENLFKMREKEGENLWKDLYKRLEIIKNRTKSIEELAKVAPAEYRKKLMFNLEQLCSDISLDQQRIEMEVALFAEKACITEEIVRLNSHLDQMKELVNSKEAVGRKMDFIAQEMFREVNTIAAKSLDCSISKEVIDIKSELEKIREQIQNIE</sequence>
<evidence type="ECO:0000259" key="7">
    <source>
        <dbReference type="Pfam" id="PF08340"/>
    </source>
</evidence>
<dbReference type="Pfam" id="PF08340">
    <property type="entry name" value="YicC-like_C"/>
    <property type="match status" value="1"/>
</dbReference>
<dbReference type="STRING" id="1209989.TepRe1_1474"/>